<dbReference type="GO" id="GO:0019784">
    <property type="term" value="F:deNEDDylase activity"/>
    <property type="evidence" value="ECO:0007669"/>
    <property type="project" value="InterPro"/>
</dbReference>
<organism evidence="8 9">
    <name type="scientific">Mycena metata</name>
    <dbReference type="NCBI Taxonomy" id="1033252"/>
    <lineage>
        <taxon>Eukaryota</taxon>
        <taxon>Fungi</taxon>
        <taxon>Dikarya</taxon>
        <taxon>Basidiomycota</taxon>
        <taxon>Agaricomycotina</taxon>
        <taxon>Agaricomycetes</taxon>
        <taxon>Agaricomycetidae</taxon>
        <taxon>Agaricales</taxon>
        <taxon>Marasmiineae</taxon>
        <taxon>Mycenaceae</taxon>
        <taxon>Mycena</taxon>
    </lineage>
</organism>
<evidence type="ECO:0000313" key="8">
    <source>
        <dbReference type="EMBL" id="KAJ7709362.1"/>
    </source>
</evidence>
<dbReference type="Pfam" id="PF02902">
    <property type="entry name" value="Peptidase_C48"/>
    <property type="match status" value="1"/>
</dbReference>
<dbReference type="InterPro" id="IPR044613">
    <property type="entry name" value="Nep1/2-like"/>
</dbReference>
<feature type="domain" description="Ubiquitin-like protease family profile" evidence="7">
    <location>
        <begin position="299"/>
        <end position="462"/>
    </location>
</feature>
<keyword evidence="3" id="KW-0378">Hydrolase</keyword>
<feature type="compositionally biased region" description="Low complexity" evidence="5">
    <location>
        <begin position="550"/>
        <end position="565"/>
    </location>
</feature>
<comment type="caution">
    <text evidence="8">The sequence shown here is derived from an EMBL/GenBank/DDBJ whole genome shotgun (WGS) entry which is preliminary data.</text>
</comment>
<dbReference type="PROSITE" id="PS50206">
    <property type="entry name" value="RHODANESE_3"/>
    <property type="match status" value="1"/>
</dbReference>
<evidence type="ECO:0000256" key="3">
    <source>
        <dbReference type="ARBA" id="ARBA00022801"/>
    </source>
</evidence>
<protein>
    <recommendedName>
        <fullName evidence="10">Ubiquitin-like protease family profile domain-containing protein</fullName>
    </recommendedName>
</protein>
<keyword evidence="2" id="KW-0645">Protease</keyword>
<dbReference type="SUPFAM" id="SSF54001">
    <property type="entry name" value="Cysteine proteinases"/>
    <property type="match status" value="1"/>
</dbReference>
<feature type="compositionally biased region" description="Low complexity" evidence="5">
    <location>
        <begin position="518"/>
        <end position="534"/>
    </location>
</feature>
<evidence type="ECO:0000256" key="2">
    <source>
        <dbReference type="ARBA" id="ARBA00022670"/>
    </source>
</evidence>
<dbReference type="PROSITE" id="PS50600">
    <property type="entry name" value="ULP_PROTEASE"/>
    <property type="match status" value="1"/>
</dbReference>
<dbReference type="InterPro" id="IPR001763">
    <property type="entry name" value="Rhodanese-like_dom"/>
</dbReference>
<feature type="region of interest" description="Disordered" evidence="5">
    <location>
        <begin position="548"/>
        <end position="570"/>
    </location>
</feature>
<feature type="compositionally biased region" description="Acidic residues" evidence="5">
    <location>
        <begin position="631"/>
        <end position="640"/>
    </location>
</feature>
<feature type="compositionally biased region" description="Low complexity" evidence="5">
    <location>
        <begin position="15"/>
        <end position="28"/>
    </location>
</feature>
<evidence type="ECO:0008006" key="10">
    <source>
        <dbReference type="Google" id="ProtNLM"/>
    </source>
</evidence>
<dbReference type="PANTHER" id="PTHR46468:SF1">
    <property type="entry name" value="SENTRIN-SPECIFIC PROTEASE 8"/>
    <property type="match status" value="1"/>
</dbReference>
<feature type="region of interest" description="Disordered" evidence="5">
    <location>
        <begin position="597"/>
        <end position="658"/>
    </location>
</feature>
<accession>A0AAD7H0K0</accession>
<dbReference type="InterPro" id="IPR003653">
    <property type="entry name" value="Peptidase_C48_C"/>
</dbReference>
<feature type="region of interest" description="Disordered" evidence="5">
    <location>
        <begin position="1"/>
        <end position="42"/>
    </location>
</feature>
<dbReference type="EMBL" id="JARKIB010000419">
    <property type="protein sequence ID" value="KAJ7709362.1"/>
    <property type="molecule type" value="Genomic_DNA"/>
</dbReference>
<gene>
    <name evidence="8" type="ORF">B0H16DRAFT_1821435</name>
</gene>
<keyword evidence="9" id="KW-1185">Reference proteome</keyword>
<dbReference type="GO" id="GO:0008234">
    <property type="term" value="F:cysteine-type peptidase activity"/>
    <property type="evidence" value="ECO:0007669"/>
    <property type="project" value="UniProtKB-KW"/>
</dbReference>
<feature type="domain" description="Rhodanese" evidence="6">
    <location>
        <begin position="44"/>
        <end position="66"/>
    </location>
</feature>
<dbReference type="Gene3D" id="3.40.395.10">
    <property type="entry name" value="Adenoviral Proteinase, Chain A"/>
    <property type="match status" value="1"/>
</dbReference>
<dbReference type="InterPro" id="IPR038765">
    <property type="entry name" value="Papain-like_cys_pep_sf"/>
</dbReference>
<keyword evidence="4" id="KW-0788">Thiol protease</keyword>
<dbReference type="GO" id="GO:0000338">
    <property type="term" value="P:protein deneddylation"/>
    <property type="evidence" value="ECO:0007669"/>
    <property type="project" value="TreeGrafter"/>
</dbReference>
<evidence type="ECO:0000313" key="9">
    <source>
        <dbReference type="Proteomes" id="UP001215598"/>
    </source>
</evidence>
<proteinExistence type="inferred from homology"/>
<feature type="region of interest" description="Disordered" evidence="5">
    <location>
        <begin position="57"/>
        <end position="105"/>
    </location>
</feature>
<reference evidence="8" key="1">
    <citation type="submission" date="2023-03" db="EMBL/GenBank/DDBJ databases">
        <title>Massive genome expansion in bonnet fungi (Mycena s.s.) driven by repeated elements and novel gene families across ecological guilds.</title>
        <authorList>
            <consortium name="Lawrence Berkeley National Laboratory"/>
            <person name="Harder C.B."/>
            <person name="Miyauchi S."/>
            <person name="Viragh M."/>
            <person name="Kuo A."/>
            <person name="Thoen E."/>
            <person name="Andreopoulos B."/>
            <person name="Lu D."/>
            <person name="Skrede I."/>
            <person name="Drula E."/>
            <person name="Henrissat B."/>
            <person name="Morin E."/>
            <person name="Kohler A."/>
            <person name="Barry K."/>
            <person name="LaButti K."/>
            <person name="Morin E."/>
            <person name="Salamov A."/>
            <person name="Lipzen A."/>
            <person name="Mereny Z."/>
            <person name="Hegedus B."/>
            <person name="Baldrian P."/>
            <person name="Stursova M."/>
            <person name="Weitz H."/>
            <person name="Taylor A."/>
            <person name="Grigoriev I.V."/>
            <person name="Nagy L.G."/>
            <person name="Martin F."/>
            <person name="Kauserud H."/>
        </authorList>
    </citation>
    <scope>NUCLEOTIDE SEQUENCE</scope>
    <source>
        <strain evidence="8">CBHHK182m</strain>
    </source>
</reference>
<evidence type="ECO:0000259" key="6">
    <source>
        <dbReference type="PROSITE" id="PS50206"/>
    </source>
</evidence>
<feature type="region of interest" description="Disordered" evidence="5">
    <location>
        <begin position="511"/>
        <end position="534"/>
    </location>
</feature>
<feature type="compositionally biased region" description="Pro residues" evidence="5">
    <location>
        <begin position="605"/>
        <end position="620"/>
    </location>
</feature>
<dbReference type="Proteomes" id="UP001215598">
    <property type="component" value="Unassembled WGS sequence"/>
</dbReference>
<evidence type="ECO:0000256" key="4">
    <source>
        <dbReference type="ARBA" id="ARBA00022807"/>
    </source>
</evidence>
<name>A0AAD7H0K0_9AGAR</name>
<evidence type="ECO:0000256" key="5">
    <source>
        <dbReference type="SAM" id="MobiDB-lite"/>
    </source>
</evidence>
<dbReference type="GO" id="GO:0006508">
    <property type="term" value="P:proteolysis"/>
    <property type="evidence" value="ECO:0007669"/>
    <property type="project" value="UniProtKB-KW"/>
</dbReference>
<dbReference type="PANTHER" id="PTHR46468">
    <property type="entry name" value="SENTRIN-SPECIFIC PROTEASE 8"/>
    <property type="match status" value="1"/>
</dbReference>
<comment type="similarity">
    <text evidence="1">Belongs to the peptidase C48 family.</text>
</comment>
<sequence length="1846" mass="202567">MPSLDTVSECEWPYSSSSGSSVHDSIPSLQPDDGEEYRSPNAAFNEIFDLNGSIVAWLATTPPPGPTKRKRSPSPSVRRQRWTGGGGGPPGSGPPAGFTPVRSSSPIDVTLSEDEVADDDFDLARWIGSEQVWSEGLPRGVKKARDAARSVPFDELPFIFPDGKRTVSELLSQDLPAASNDTRPATFTRDAVSAQPSLDIMFSAVSFLSGLHSTFNNKWLAGVTSISFPHLPDMHFPLWTESLLGSVEMFLGKRRRWEHARDWLDKSVEEVPAELLAACEDIIQILPWDAPVPGLSPAVHLTTQDVAHFLGPQWLNDDMINAGVDYILRRLEPGSRIRILNCLFIQSLANARARSQSYSPPTFSSIEKALRNGTAVIVYLPLHVNGNHWTLLKVDLRNNNICVADSMRGGIPKAEIDLVKWWLASILSGSPSFDVVTPNIPSPRQRDGHSCGIIVLSILATVLLNEEIWCPAHASRHRMEWFLRLTETFADEDDSYGYTLISNTSDCGTTPDTSDYVSSHPSTPAASSSPELAAAQEDDVVVVEISHYMSSHPSTPAPSSSPSSPELVAQDDDVAVEASIPEESVADERLQLDDVDFFLGGPMDVDPPSPTLSPHPPPIEHAPSDYSIEREDSDTDSDESDSWRPRRHGAGGPKPGSSWEIQKQLVAASKLADFEANSTRLGAFRRKILRDDRNAEFSDDDWIEMRMLYELARWKEHRETAKCIKNRERGLSTKSLFTLGFKKLPRGTAAATVPRTPLPCPGLTRESNEEVATYLARTAVAGGGAPSRSRLALELFSADYKDLNKEQHRMVLRRELALQKWKLARAVGAVFATTCLRDVSTVVGEDVQPCSECRGLYTIHAFKVAIHRPMPDEKAMKYVPVGYRDPDLGALFLKHKGLRELVELEDGRSHFLKFAQGCADGSYTSDTLTGMIQALVLKQSRLRDGKSLKNIKYPAEFDQFCDLLASTSPRAYATFQQVRAKLPKFAPGIVASNITRVVDVLVKLEYAGPLGLSCDDTALEQAISVYQETKNTCLILGSTDGVIRVTDDDNIDALLAAAQLKKADKLRVWVLSIPLPKIPPIMVAAVARGSSVKAVDLAAMHTQLLNLLNDYGIHPISLSSDGAEVERAASRIIAESTTSHLLYTILNSTPGCAVLLKIPLSFGHFPLIVTQDSKHALKTARNQIFTGARYIVLGFFVVVYAMLRQIAMDIAGPLFTRDVEKVDKQDDRAAARMFSARTLEFQLKNYPGQTGLSVYLFVMGELIDAWQNRNITHQDRAKMVLGARFFLMAWRTHIVSHPDYSVSTQFISRESYDIFLIICDGLLGLIIAYRKYFPTYPLLPWLHSTEACEHLFGMVRQLKKDFTYADVLYLERKLRALQMGAFGGLSADQQANQVSAGYHHTYFKADDLDTATLLQYPTDADMGDASEHGFAEAAQLLKLVGIDAKAMLAAYESPSPAAPKAATPKKSRPPQTLLELLTLYENVPLKSSKDERDFEACQLALAAESLDKSLAIAALPDDTEASIEELRADIKTHLKIETPVTPPALVTLQLVADNALNDSLLVSERLRHQTKSTAQAVRQHGRLSTVLVKGNGGISEEKGPSLRETLLKKLAAIVPASDTLNKTTGVDRHVRHAGTFGGTDERNVRTQNKATVQGVAASKFVGHRAQALAGHQGIHETMYSANINDFNSLKPGHIVVALNPVGTPPLHLVLGEVVTMYTKNTMHDWIPTATSVGAPSYICIQGYASIAGPMFTSMSCPKLACGSFLQIPRTHLIFSFASFDSKITRQQIPTAGGHPHTLLTLCATSSALFESMQAHRLSLNTAVRELVRLSKSRNNSSIRKNSPQGI</sequence>
<evidence type="ECO:0000259" key="7">
    <source>
        <dbReference type="PROSITE" id="PS50600"/>
    </source>
</evidence>
<evidence type="ECO:0000256" key="1">
    <source>
        <dbReference type="ARBA" id="ARBA00005234"/>
    </source>
</evidence>